<dbReference type="AlphaFoldDB" id="G4T2U2"/>
<sequence length="555" mass="62740">MKKYNKYYLIISIFIGLLALNRTSQATINDDFQSILSQDELENSIHMFEQLQQPQNNPNKVEYDQVIDLLKRHRIEDARAKISELLKQNPNQPNFHNLQALLGIVTHDKALSKQSFKNSIEIDSNGVFALYGLAKLAFEEGQLKESQDFANRVLKVNNKIINAQFLLADVAYVQSNYSEAEQILLNTLKSATGNVLAEVEVVNNLGRFYQAQNQTDKILQLSQSLSQRYPKNPNVLSLLAQSQILNNQPEEAEKTLRTLLQQKINDVNHRVILAKLISDDIRKDKEVIDLLNEAVAIDPNNFQARIYKTTYLMKRNRNKEALELAKKIDTELPSQVIGKLLQGDIYFAMSQYDKALAAYQLAYTIQPTNKVLFLISDLLNLLKKPNEAISFLKQELDRNPDNTAIHSKLALNYDDLGEKNLAAKHYQFVLSTEPNNALALNNLAWIYFSQNNAKAIILARKAYEIAPNSAAIADTYGYILLKTGHAKEALDIIEKAFSLDSMAYDIQFHLAEALLATNNNPPAVKLLSKIASLKQNIPEKAKAIELLNTLKNDSN</sequence>
<dbReference type="STRING" id="1091494.MEALZ_0882"/>
<protein>
    <submittedName>
        <fullName evidence="3">Uncharacterized protein</fullName>
    </submittedName>
</protein>
<accession>G4T2U2</accession>
<dbReference type="Pfam" id="PF13181">
    <property type="entry name" value="TPR_8"/>
    <property type="match status" value="1"/>
</dbReference>
<dbReference type="RefSeq" id="WP_014147377.1">
    <property type="nucleotide sequence ID" value="NC_016112.1"/>
</dbReference>
<evidence type="ECO:0000256" key="2">
    <source>
        <dbReference type="SAM" id="SignalP"/>
    </source>
</evidence>
<dbReference type="Proteomes" id="UP000008315">
    <property type="component" value="Chromosome"/>
</dbReference>
<dbReference type="InterPro" id="IPR011990">
    <property type="entry name" value="TPR-like_helical_dom_sf"/>
</dbReference>
<dbReference type="PANTHER" id="PTHR12558:SF33">
    <property type="entry name" value="BLL7664 PROTEIN"/>
    <property type="match status" value="1"/>
</dbReference>
<gene>
    <name evidence="3" type="ordered locus">MEALZ_0882</name>
</gene>
<feature type="repeat" description="TPR" evidence="1">
    <location>
        <begin position="336"/>
        <end position="369"/>
    </location>
</feature>
<keyword evidence="2" id="KW-0732">Signal</keyword>
<dbReference type="KEGG" id="mah:MEALZ_0882"/>
<dbReference type="PROSITE" id="PS50005">
    <property type="entry name" value="TPR"/>
    <property type="match status" value="1"/>
</dbReference>
<evidence type="ECO:0000256" key="1">
    <source>
        <dbReference type="PROSITE-ProRule" id="PRU00339"/>
    </source>
</evidence>
<proteinExistence type="predicted"/>
<feature type="signal peptide" evidence="2">
    <location>
        <begin position="1"/>
        <end position="26"/>
    </location>
</feature>
<dbReference type="InterPro" id="IPR019734">
    <property type="entry name" value="TPR_rpt"/>
</dbReference>
<dbReference type="Pfam" id="PF13432">
    <property type="entry name" value="TPR_16"/>
    <property type="match status" value="1"/>
</dbReference>
<dbReference type="SUPFAM" id="SSF48452">
    <property type="entry name" value="TPR-like"/>
    <property type="match status" value="2"/>
</dbReference>
<evidence type="ECO:0000313" key="3">
    <source>
        <dbReference type="EMBL" id="CCE22576.1"/>
    </source>
</evidence>
<keyword evidence="1" id="KW-0802">TPR repeat</keyword>
<organism evidence="3 4">
    <name type="scientific">Methylotuvimicrobium alcaliphilum (strain DSM 19304 / NCIMB 14124 / VKM B-2133 / 20Z)</name>
    <name type="common">Methylomicrobium alcaliphilum</name>
    <dbReference type="NCBI Taxonomy" id="1091494"/>
    <lineage>
        <taxon>Bacteria</taxon>
        <taxon>Pseudomonadati</taxon>
        <taxon>Pseudomonadota</taxon>
        <taxon>Gammaproteobacteria</taxon>
        <taxon>Methylococcales</taxon>
        <taxon>Methylococcaceae</taxon>
        <taxon>Methylotuvimicrobium</taxon>
    </lineage>
</organism>
<reference evidence="4" key="1">
    <citation type="journal article" date="2012" name="J. Bacteriol.">
        <title>Genome sequence of the haloalkaliphilic methanotrophic bacterium Methylomicrobium alcaliphilum 20Z.</title>
        <authorList>
            <person name="Vuilleumier S."/>
            <person name="Khmelenina V.N."/>
            <person name="Bringel F."/>
            <person name="Reshetnikov A.S."/>
            <person name="Lajus A."/>
            <person name="Mangenot S."/>
            <person name="Rouy Z."/>
            <person name="Op den Camp H.J."/>
            <person name="Jetten M.S."/>
            <person name="Dispirito A.A."/>
            <person name="Dunfield P."/>
            <person name="Klotz M.G."/>
            <person name="Semrau J.D."/>
            <person name="Stein L.Y."/>
            <person name="Barbe V."/>
            <person name="Medigue C."/>
            <person name="Trotsenko Y.A."/>
            <person name="Kalyuzhnaya M.G."/>
        </authorList>
    </citation>
    <scope>NUCLEOTIDE SEQUENCE [LARGE SCALE GENOMIC DNA]</scope>
    <source>
        <strain evidence="4">DSM 19304 / NCIMB 14124 / VKM B-2133 / 20Z</strain>
    </source>
</reference>
<evidence type="ECO:0000313" key="4">
    <source>
        <dbReference type="Proteomes" id="UP000008315"/>
    </source>
</evidence>
<keyword evidence="4" id="KW-1185">Reference proteome</keyword>
<dbReference type="Gene3D" id="1.25.40.10">
    <property type="entry name" value="Tetratricopeptide repeat domain"/>
    <property type="match status" value="3"/>
</dbReference>
<dbReference type="HOGENOM" id="CLU_490748_0_0_6"/>
<dbReference type="PATRIC" id="fig|271065.3.peg.899"/>
<dbReference type="EMBL" id="FO082060">
    <property type="protein sequence ID" value="CCE22576.1"/>
    <property type="molecule type" value="Genomic_DNA"/>
</dbReference>
<feature type="chain" id="PRO_5003468144" evidence="2">
    <location>
        <begin position="27"/>
        <end position="555"/>
    </location>
</feature>
<dbReference type="SMART" id="SM00028">
    <property type="entry name" value="TPR"/>
    <property type="match status" value="8"/>
</dbReference>
<dbReference type="Pfam" id="PF14559">
    <property type="entry name" value="TPR_19"/>
    <property type="match status" value="1"/>
</dbReference>
<dbReference type="PANTHER" id="PTHR12558">
    <property type="entry name" value="CELL DIVISION CYCLE 16,23,27"/>
    <property type="match status" value="1"/>
</dbReference>
<name>G4T2U2_META2</name>